<protein>
    <submittedName>
        <fullName evidence="1">Uncharacterized protein</fullName>
    </submittedName>
</protein>
<dbReference type="Proteomes" id="UP000037122">
    <property type="component" value="Unassembled WGS sequence"/>
</dbReference>
<proteinExistence type="predicted"/>
<organism evidence="1 2">
    <name type="scientific">Candidozyma auris</name>
    <name type="common">Yeast</name>
    <name type="synonym">Candida auris</name>
    <dbReference type="NCBI Taxonomy" id="498019"/>
    <lineage>
        <taxon>Eukaryota</taxon>
        <taxon>Fungi</taxon>
        <taxon>Dikarya</taxon>
        <taxon>Ascomycota</taxon>
        <taxon>Saccharomycotina</taxon>
        <taxon>Pichiomycetes</taxon>
        <taxon>Metschnikowiaceae</taxon>
        <taxon>Candidozyma</taxon>
    </lineage>
</organism>
<evidence type="ECO:0000313" key="1">
    <source>
        <dbReference type="EMBL" id="KNE02068.1"/>
    </source>
</evidence>
<gene>
    <name evidence="1" type="ORF">QG37_00748</name>
</gene>
<dbReference type="EMBL" id="LGST01000006">
    <property type="protein sequence ID" value="KNE02068.1"/>
    <property type="molecule type" value="Genomic_DNA"/>
</dbReference>
<reference evidence="2" key="1">
    <citation type="journal article" date="2015" name="BMC Genomics">
        <title>Draft genome of a commonly misdiagnosed multidrug resistant pathogen Candida auris.</title>
        <authorList>
            <person name="Chatterjee S."/>
            <person name="Alampalli S.V."/>
            <person name="Nageshan R.K."/>
            <person name="Chettiar S.T."/>
            <person name="Joshi S."/>
            <person name="Tatu U.S."/>
        </authorList>
    </citation>
    <scope>NUCLEOTIDE SEQUENCE [LARGE SCALE GENOMIC DNA]</scope>
    <source>
        <strain evidence="2">6684</strain>
    </source>
</reference>
<sequence>MFNFAEMDNTTPICERKANIWWIREIKRKVIIIQEILL</sequence>
<dbReference type="VEuPathDB" id="FungiDB:QG37_00748"/>
<dbReference type="AlphaFoldDB" id="A0A0L0P6T4"/>
<comment type="caution">
    <text evidence="1">The sequence shown here is derived from an EMBL/GenBank/DDBJ whole genome shotgun (WGS) entry which is preliminary data.</text>
</comment>
<evidence type="ECO:0000313" key="2">
    <source>
        <dbReference type="Proteomes" id="UP000037122"/>
    </source>
</evidence>
<accession>A0A0L0P6T4</accession>
<name>A0A0L0P6T4_CANAR</name>